<feature type="domain" description="NAD(P)-binding" evidence="1">
    <location>
        <begin position="10"/>
        <end position="187"/>
    </location>
</feature>
<dbReference type="InterPro" id="IPR016040">
    <property type="entry name" value="NAD(P)-bd_dom"/>
</dbReference>
<dbReference type="InterPro" id="IPR036291">
    <property type="entry name" value="NAD(P)-bd_dom_sf"/>
</dbReference>
<dbReference type="PANTHER" id="PTHR43162:SF1">
    <property type="entry name" value="PRESTALK A DIFFERENTIATION PROTEIN A"/>
    <property type="match status" value="1"/>
</dbReference>
<dbReference type="PANTHER" id="PTHR43162">
    <property type="match status" value="1"/>
</dbReference>
<dbReference type="Pfam" id="PF13460">
    <property type="entry name" value="NAD_binding_10"/>
    <property type="match status" value="1"/>
</dbReference>
<dbReference type="RefSeq" id="WP_190133054.1">
    <property type="nucleotide sequence ID" value="NZ_BNBD01000021.1"/>
</dbReference>
<dbReference type="InterPro" id="IPR051604">
    <property type="entry name" value="Ergot_Alk_Oxidoreductase"/>
</dbReference>
<proteinExistence type="predicted"/>
<evidence type="ECO:0000313" key="2">
    <source>
        <dbReference type="EMBL" id="GHF71943.1"/>
    </source>
</evidence>
<dbReference type="Gene3D" id="3.90.25.10">
    <property type="entry name" value="UDP-galactose 4-epimerase, domain 1"/>
    <property type="match status" value="1"/>
</dbReference>
<dbReference type="Gene3D" id="3.40.50.720">
    <property type="entry name" value="NAD(P)-binding Rossmann-like Domain"/>
    <property type="match status" value="1"/>
</dbReference>
<protein>
    <submittedName>
        <fullName evidence="2">Nucleotide-diphosphate-sugar epimerase</fullName>
    </submittedName>
</protein>
<organism evidence="2 3">
    <name type="scientific">Streptomyces mashuensis</name>
    <dbReference type="NCBI Taxonomy" id="33904"/>
    <lineage>
        <taxon>Bacteria</taxon>
        <taxon>Bacillati</taxon>
        <taxon>Actinomycetota</taxon>
        <taxon>Actinomycetes</taxon>
        <taxon>Kitasatosporales</taxon>
        <taxon>Streptomycetaceae</taxon>
        <taxon>Streptomyces</taxon>
    </lineage>
</organism>
<dbReference type="AlphaFoldDB" id="A0A919EGK0"/>
<reference evidence="2" key="1">
    <citation type="journal article" date="2014" name="Int. J. Syst. Evol. Microbiol.">
        <title>Complete genome sequence of Corynebacterium casei LMG S-19264T (=DSM 44701T), isolated from a smear-ripened cheese.</title>
        <authorList>
            <consortium name="US DOE Joint Genome Institute (JGI-PGF)"/>
            <person name="Walter F."/>
            <person name="Albersmeier A."/>
            <person name="Kalinowski J."/>
            <person name="Ruckert C."/>
        </authorList>
    </citation>
    <scope>NUCLEOTIDE SEQUENCE</scope>
    <source>
        <strain evidence="2">JCM 4059</strain>
    </source>
</reference>
<sequence>MTRPVVAVTGATGTIGRLVAHGLAADGRADVRLLVRDPGRAVRSGLPGHAVAADLGERPGLVRALAGVESVLAVTADPLRPRHDENLLAAARAAGVRRVVKLSALAVLDPGADDLLTRWQRDNEERLLASGLEWTLLRPRAFMSNTLAWAASVRAEGVVRGLYGSGRNACVDPRDVAAAAVRSLLDPRCSGRSYALSGPEPLSARDQVSHLGEVLGRPLDYVELTEEEALERWRRHWPEPMARALLLSARRQRYGAKATVTDGVREATGRPPGAFADWARAHADVFGAAVTYA</sequence>
<accession>A0A919EGK0</accession>
<comment type="caution">
    <text evidence="2">The sequence shown here is derived from an EMBL/GenBank/DDBJ whole genome shotgun (WGS) entry which is preliminary data.</text>
</comment>
<evidence type="ECO:0000259" key="1">
    <source>
        <dbReference type="Pfam" id="PF13460"/>
    </source>
</evidence>
<reference evidence="2" key="2">
    <citation type="submission" date="2020-09" db="EMBL/GenBank/DDBJ databases">
        <authorList>
            <person name="Sun Q."/>
            <person name="Ohkuma M."/>
        </authorList>
    </citation>
    <scope>NUCLEOTIDE SEQUENCE</scope>
    <source>
        <strain evidence="2">JCM 4059</strain>
    </source>
</reference>
<gene>
    <name evidence="2" type="ORF">GCM10010218_61560</name>
</gene>
<dbReference type="SUPFAM" id="SSF51735">
    <property type="entry name" value="NAD(P)-binding Rossmann-fold domains"/>
    <property type="match status" value="1"/>
</dbReference>
<keyword evidence="3" id="KW-1185">Reference proteome</keyword>
<dbReference type="Proteomes" id="UP000638313">
    <property type="component" value="Unassembled WGS sequence"/>
</dbReference>
<dbReference type="EMBL" id="BNBD01000021">
    <property type="protein sequence ID" value="GHF71943.1"/>
    <property type="molecule type" value="Genomic_DNA"/>
</dbReference>
<name>A0A919EGK0_9ACTN</name>
<evidence type="ECO:0000313" key="3">
    <source>
        <dbReference type="Proteomes" id="UP000638313"/>
    </source>
</evidence>